<evidence type="ECO:0008006" key="3">
    <source>
        <dbReference type="Google" id="ProtNLM"/>
    </source>
</evidence>
<dbReference type="PANTHER" id="PTHR28096:SF1">
    <property type="entry name" value="PROTEIN FAF1"/>
    <property type="match status" value="1"/>
</dbReference>
<dbReference type="AlphaFoldDB" id="A0A7S3R7P4"/>
<evidence type="ECO:0000256" key="1">
    <source>
        <dbReference type="SAM" id="MobiDB-lite"/>
    </source>
</evidence>
<reference evidence="2" key="1">
    <citation type="submission" date="2021-01" db="EMBL/GenBank/DDBJ databases">
        <authorList>
            <person name="Corre E."/>
            <person name="Pelletier E."/>
            <person name="Niang G."/>
            <person name="Scheremetjew M."/>
            <person name="Finn R."/>
            <person name="Kale V."/>
            <person name="Holt S."/>
            <person name="Cochrane G."/>
            <person name="Meng A."/>
            <person name="Brown T."/>
            <person name="Cohen L."/>
        </authorList>
    </citation>
    <scope>NUCLEOTIDE SEQUENCE</scope>
    <source>
        <strain evidence="2">CCMP1320</strain>
    </source>
</reference>
<dbReference type="Pfam" id="PF15375">
    <property type="entry name" value="FSAF1"/>
    <property type="match status" value="1"/>
</dbReference>
<feature type="region of interest" description="Disordered" evidence="1">
    <location>
        <begin position="1"/>
        <end position="33"/>
    </location>
</feature>
<proteinExistence type="predicted"/>
<dbReference type="GO" id="GO:0000462">
    <property type="term" value="P:maturation of SSU-rRNA from tricistronic rRNA transcript (SSU-rRNA, 5.8S rRNA, LSU-rRNA)"/>
    <property type="evidence" value="ECO:0007669"/>
    <property type="project" value="TreeGrafter"/>
</dbReference>
<accession>A0A7S3R7P4</accession>
<dbReference type="InterPro" id="IPR053030">
    <property type="entry name" value="Ribosomal_biogenesis_FAF1-like"/>
</dbReference>
<feature type="compositionally biased region" description="Basic and acidic residues" evidence="1">
    <location>
        <begin position="77"/>
        <end position="91"/>
    </location>
</feature>
<evidence type="ECO:0000313" key="2">
    <source>
        <dbReference type="EMBL" id="CAE0504846.1"/>
    </source>
</evidence>
<feature type="compositionally biased region" description="Low complexity" evidence="1">
    <location>
        <begin position="138"/>
        <end position="148"/>
    </location>
</feature>
<dbReference type="PANTHER" id="PTHR28096">
    <property type="entry name" value="PROTEIN FAF1"/>
    <property type="match status" value="1"/>
</dbReference>
<sequence>MGHKPKSIQGSVKLKRGSQPQEEEEGALPTVAPHLLSAYGERFMSMFDDYDEEAQRQRHQSSKTAGSTCTEQQRQSCKREGLPAHGSREDTGGAPLASNGTERRDGAESSSLPRHAKKGRVTPRDEIEEIIFNDKPRSSSSHSVPSASIIDHPSENLDLERRLFMSSKASKVHMSAQAQLPSSIGVAEEEVDPELTPEEFKRLQLEVERLGASALDKRERKKWQAAMLSRLGAKPEKSPRTPAAIGIGMAKKQAQRDAKKLEEAFETGMAQRKGMGKKKKAAQSKNRDFGLQELGRGFKGGVLHLKSSKGKRTGVKNAGPVRKMGGKGGGKGGKKSMKMPF</sequence>
<feature type="region of interest" description="Disordered" evidence="1">
    <location>
        <begin position="302"/>
        <end position="341"/>
    </location>
</feature>
<protein>
    <recommendedName>
        <fullName evidence="3">Protein FAF1</fullName>
    </recommendedName>
</protein>
<feature type="region of interest" description="Disordered" evidence="1">
    <location>
        <begin position="267"/>
        <end position="289"/>
    </location>
</feature>
<dbReference type="InterPro" id="IPR027973">
    <property type="entry name" value="FSAF1-like"/>
</dbReference>
<organism evidence="2">
    <name type="scientific">Dunaliella tertiolecta</name>
    <name type="common">Green alga</name>
    <dbReference type="NCBI Taxonomy" id="3047"/>
    <lineage>
        <taxon>Eukaryota</taxon>
        <taxon>Viridiplantae</taxon>
        <taxon>Chlorophyta</taxon>
        <taxon>core chlorophytes</taxon>
        <taxon>Chlorophyceae</taxon>
        <taxon>CS clade</taxon>
        <taxon>Chlamydomonadales</taxon>
        <taxon>Dunaliellaceae</taxon>
        <taxon>Dunaliella</taxon>
    </lineage>
</organism>
<feature type="compositionally biased region" description="Polar residues" evidence="1">
    <location>
        <begin position="62"/>
        <end position="75"/>
    </location>
</feature>
<feature type="region of interest" description="Disordered" evidence="1">
    <location>
        <begin position="49"/>
        <end position="155"/>
    </location>
</feature>
<feature type="compositionally biased region" description="Basic residues" evidence="1">
    <location>
        <begin position="332"/>
        <end position="341"/>
    </location>
</feature>
<gene>
    <name evidence="2" type="ORF">DTER00134_LOCUS19919</name>
</gene>
<dbReference type="EMBL" id="HBIP01032687">
    <property type="protein sequence ID" value="CAE0504846.1"/>
    <property type="molecule type" value="Transcribed_RNA"/>
</dbReference>
<feature type="region of interest" description="Disordered" evidence="1">
    <location>
        <begin position="176"/>
        <end position="195"/>
    </location>
</feature>
<name>A0A7S3R7P4_DUNTE</name>
<dbReference type="GO" id="GO:0005730">
    <property type="term" value="C:nucleolus"/>
    <property type="evidence" value="ECO:0007669"/>
    <property type="project" value="TreeGrafter"/>
</dbReference>